<keyword evidence="2" id="KW-1185">Reference proteome</keyword>
<sequence length="98" mass="10623">MRKFTPGTTRAVGNIHPTGSKTSSIIRIVSVYSTATAREPTMQLRKSCWPDKILCNATNAPKDIPMMMKEGFGVAGGTILSNTERFAAVRNSFVSSTK</sequence>
<organism evidence="1 2">
    <name type="scientific">Peronosclerospora sorghi</name>
    <dbReference type="NCBI Taxonomy" id="230839"/>
    <lineage>
        <taxon>Eukaryota</taxon>
        <taxon>Sar</taxon>
        <taxon>Stramenopiles</taxon>
        <taxon>Oomycota</taxon>
        <taxon>Peronosporomycetes</taxon>
        <taxon>Peronosporales</taxon>
        <taxon>Peronosporaceae</taxon>
        <taxon>Peronosclerospora</taxon>
    </lineage>
</organism>
<gene>
    <name evidence="1" type="ORF">PsorP6_015414</name>
</gene>
<proteinExistence type="predicted"/>
<evidence type="ECO:0000313" key="1">
    <source>
        <dbReference type="EMBL" id="KAI9920557.1"/>
    </source>
</evidence>
<evidence type="ECO:0000313" key="2">
    <source>
        <dbReference type="Proteomes" id="UP001163321"/>
    </source>
</evidence>
<name>A0ACC0WP84_9STRA</name>
<reference evidence="1 2" key="1">
    <citation type="journal article" date="2022" name="bioRxiv">
        <title>The genome of the oomycete Peronosclerospora sorghi, a cosmopolitan pathogen of maize and sorghum, is inflated with dispersed pseudogenes.</title>
        <authorList>
            <person name="Fletcher K."/>
            <person name="Martin F."/>
            <person name="Isakeit T."/>
            <person name="Cavanaugh K."/>
            <person name="Magill C."/>
            <person name="Michelmore R."/>
        </authorList>
    </citation>
    <scope>NUCLEOTIDE SEQUENCE [LARGE SCALE GENOMIC DNA]</scope>
    <source>
        <strain evidence="1">P6</strain>
    </source>
</reference>
<dbReference type="Proteomes" id="UP001163321">
    <property type="component" value="Chromosome 10"/>
</dbReference>
<dbReference type="EMBL" id="CM047589">
    <property type="protein sequence ID" value="KAI9920557.1"/>
    <property type="molecule type" value="Genomic_DNA"/>
</dbReference>
<comment type="caution">
    <text evidence="1">The sequence shown here is derived from an EMBL/GenBank/DDBJ whole genome shotgun (WGS) entry which is preliminary data.</text>
</comment>
<protein>
    <submittedName>
        <fullName evidence="1">Uncharacterized protein</fullName>
    </submittedName>
</protein>
<accession>A0ACC0WP84</accession>